<keyword evidence="1" id="KW-0812">Transmembrane</keyword>
<feature type="transmembrane region" description="Helical" evidence="1">
    <location>
        <begin position="14"/>
        <end position="35"/>
    </location>
</feature>
<evidence type="ECO:0000313" key="2">
    <source>
        <dbReference type="EMBL" id="HGI87473.1"/>
    </source>
</evidence>
<evidence type="ECO:0000256" key="1">
    <source>
        <dbReference type="SAM" id="Phobius"/>
    </source>
</evidence>
<feature type="transmembrane region" description="Helical" evidence="1">
    <location>
        <begin position="56"/>
        <end position="74"/>
    </location>
</feature>
<proteinExistence type="predicted"/>
<keyword evidence="1" id="KW-1133">Transmembrane helix</keyword>
<dbReference type="InterPro" id="IPR010920">
    <property type="entry name" value="LSM_dom_sf"/>
</dbReference>
<keyword evidence="1" id="KW-0472">Membrane</keyword>
<protein>
    <submittedName>
        <fullName evidence="2">Mechanosensitive ion channel family protein</fullName>
    </submittedName>
</protein>
<accession>A0A7C4BBP9</accession>
<name>A0A7C4BBP9_9CREN</name>
<dbReference type="EMBL" id="DTFF01000033">
    <property type="protein sequence ID" value="HGI87473.1"/>
    <property type="molecule type" value="Genomic_DNA"/>
</dbReference>
<reference evidence="2" key="1">
    <citation type="journal article" date="2020" name="mSystems">
        <title>Genome- and Community-Level Interaction Insights into Carbon Utilization and Element Cycling Functions of Hydrothermarchaeota in Hydrothermal Sediment.</title>
        <authorList>
            <person name="Zhou Z."/>
            <person name="Liu Y."/>
            <person name="Xu W."/>
            <person name="Pan J."/>
            <person name="Luo Z.H."/>
            <person name="Li M."/>
        </authorList>
    </citation>
    <scope>NUCLEOTIDE SEQUENCE [LARGE SCALE GENOMIC DNA]</scope>
    <source>
        <strain evidence="2">SpSt-732</strain>
    </source>
</reference>
<dbReference type="SUPFAM" id="SSF50182">
    <property type="entry name" value="Sm-like ribonucleoproteins"/>
    <property type="match status" value="1"/>
</dbReference>
<dbReference type="GO" id="GO:0008381">
    <property type="term" value="F:mechanosensitive monoatomic ion channel activity"/>
    <property type="evidence" value="ECO:0007669"/>
    <property type="project" value="InterPro"/>
</dbReference>
<dbReference type="AlphaFoldDB" id="A0A7C4BBP9"/>
<organism evidence="2">
    <name type="scientific">Ignisphaera aggregans</name>
    <dbReference type="NCBI Taxonomy" id="334771"/>
    <lineage>
        <taxon>Archaea</taxon>
        <taxon>Thermoproteota</taxon>
        <taxon>Thermoprotei</taxon>
        <taxon>Desulfurococcales</taxon>
        <taxon>Desulfurococcaceae</taxon>
        <taxon>Ignisphaera</taxon>
    </lineage>
</organism>
<dbReference type="PANTHER" id="PTHR30221:SF1">
    <property type="entry name" value="SMALL-CONDUCTANCE MECHANOSENSITIVE CHANNEL"/>
    <property type="match status" value="1"/>
</dbReference>
<sequence length="253" mass="28426">MDSIINAIAPLLPLLYRLIAATIIAVAMYLIIRLLERILQALLKGVEVEYVARLSDMIKLFLYIFTAIIVAAVVAPEIQIFSILILLIGFAVILMFHDELKNLGAELYVRYRGVVRKGDWIEIDGIEVHIIDFDALGVWGETAKFERVFIPYTKIINSIIVNKLTLLGLVSRVQIAVPMAYDVDYVKDVIGKAVAKIKEELASEPEVVYVGSSENMNSFVVEMRIINIRKLSKVVAVLEEELRKEIPDVVVKA</sequence>
<gene>
    <name evidence="2" type="ORF">ENV14_03670</name>
</gene>
<comment type="caution">
    <text evidence="2">The sequence shown here is derived from an EMBL/GenBank/DDBJ whole genome shotgun (WGS) entry which is preliminary data.</text>
</comment>
<dbReference type="InterPro" id="IPR045275">
    <property type="entry name" value="MscS_archaea/bacteria_type"/>
</dbReference>
<dbReference type="PANTHER" id="PTHR30221">
    <property type="entry name" value="SMALL-CONDUCTANCE MECHANOSENSITIVE CHANNEL"/>
    <property type="match status" value="1"/>
</dbReference>